<comment type="caution">
    <text evidence="1">The sequence shown here is derived from an EMBL/GenBank/DDBJ whole genome shotgun (WGS) entry which is preliminary data.</text>
</comment>
<organism evidence="1 2">
    <name type="scientific">Niabella pedocola</name>
    <dbReference type="NCBI Taxonomy" id="1752077"/>
    <lineage>
        <taxon>Bacteria</taxon>
        <taxon>Pseudomonadati</taxon>
        <taxon>Bacteroidota</taxon>
        <taxon>Chitinophagia</taxon>
        <taxon>Chitinophagales</taxon>
        <taxon>Chitinophagaceae</taxon>
        <taxon>Niabella</taxon>
    </lineage>
</organism>
<sequence>MLLVKLTTLRKLDASVIKRIAAAVCLTGFGFIANAQDNSPYSRYGLGDEISSSSATSRGMGGVSAAYNSYSSVNYANPASYAFFLSITEPGTRKQLQGRAILDIGIEGTGHTLIDKSQQARFTSSNLIFNRISLGIPLRRNWGMALGLRPLNRISYKIQNTSGPLRDENTGEAIDSATTVFEGSGGTYLASLGTGVKFALAKNHYLSLGVNGGYLFGSKDYARRRSLYNDSTAYALGTWDSRTSMGGIYADAGLQYQGKMSDKLFLGIGVYGNWQQKINTNVAYTASATNSATGTTEIIDSSGFKSTLTYPTNLTAGFILQKAQTQTEAGWLLGADFTTTNWQNYRENNLPDTAVASNWKLKIGAEFSPVTKRNYLSQMYYRIGFFTGPDYIKLRGQQLPLYGVTAGVGLPLANYNQQARGQATMINLGLEYIKRGNSSSPLQENMYRVTLGFSLTDMWFGKRRNGDR</sequence>
<dbReference type="EMBL" id="JAJNEC010000005">
    <property type="protein sequence ID" value="MCD2424577.1"/>
    <property type="molecule type" value="Genomic_DNA"/>
</dbReference>
<dbReference type="Proteomes" id="UP001199816">
    <property type="component" value="Unassembled WGS sequence"/>
</dbReference>
<evidence type="ECO:0000313" key="2">
    <source>
        <dbReference type="Proteomes" id="UP001199816"/>
    </source>
</evidence>
<dbReference type="Gene3D" id="2.40.160.60">
    <property type="entry name" value="Outer membrane protein transport protein (OMPP1/FadL/TodX)"/>
    <property type="match status" value="1"/>
</dbReference>
<evidence type="ECO:0008006" key="3">
    <source>
        <dbReference type="Google" id="ProtNLM"/>
    </source>
</evidence>
<reference evidence="1 2" key="1">
    <citation type="submission" date="2021-11" db="EMBL/GenBank/DDBJ databases">
        <title>Genomic of Niabella pedocola.</title>
        <authorList>
            <person name="Wu T."/>
        </authorList>
    </citation>
    <scope>NUCLEOTIDE SEQUENCE [LARGE SCALE GENOMIC DNA]</scope>
    <source>
        <strain evidence="1 2">JCM 31011</strain>
    </source>
</reference>
<dbReference type="RefSeq" id="WP_231006697.1">
    <property type="nucleotide sequence ID" value="NZ_JAJNEC010000005.1"/>
</dbReference>
<accession>A0ABS8PWD6</accession>
<name>A0ABS8PWD6_9BACT</name>
<protein>
    <recommendedName>
        <fullName evidence="3">Aromatic hydrocarbon degradation protein</fullName>
    </recommendedName>
</protein>
<gene>
    <name evidence="1" type="ORF">LQ567_17485</name>
</gene>
<proteinExistence type="predicted"/>
<keyword evidence="2" id="KW-1185">Reference proteome</keyword>
<evidence type="ECO:0000313" key="1">
    <source>
        <dbReference type="EMBL" id="MCD2424577.1"/>
    </source>
</evidence>